<comment type="caution">
    <text evidence="1">The sequence shown here is derived from an EMBL/GenBank/DDBJ whole genome shotgun (WGS) entry which is preliminary data.</text>
</comment>
<name>A0A6I4HSS3_ACIBA</name>
<dbReference type="EMBL" id="WPIP01000370">
    <property type="protein sequence ID" value="MVM93960.1"/>
    <property type="molecule type" value="Genomic_DNA"/>
</dbReference>
<evidence type="ECO:0000313" key="1">
    <source>
        <dbReference type="EMBL" id="MVM93960.1"/>
    </source>
</evidence>
<protein>
    <submittedName>
        <fullName evidence="1">Uncharacterized protein</fullName>
    </submittedName>
</protein>
<reference evidence="1 2" key="1">
    <citation type="submission" date="2019-11" db="EMBL/GenBank/DDBJ databases">
        <title>Multidrug-resistant Acinetobacter baumannii moving toward extensively drug-resistant over fifteen years in South of Brazil.</title>
        <authorList>
            <person name="Fedrigo N.H."/>
            <person name="Cerdeira L."/>
            <person name="Fuga B."/>
            <person name="Marini P.V.B."/>
            <person name="Shinohara D.R."/>
            <person name="Carrara-Marroni F.E."/>
            <person name="Lincopan N."/>
            <person name="Tognim M.C.B."/>
        </authorList>
    </citation>
    <scope>NUCLEOTIDE SEQUENCE [LARGE SCALE GENOMIC DNA]</scope>
    <source>
        <strain evidence="1 2">Ac576</strain>
    </source>
</reference>
<accession>A0A6I4HSS3</accession>
<dbReference type="KEGG" id="abau:IX87_00240"/>
<gene>
    <name evidence="1" type="ORF">GNY86_20720</name>
</gene>
<dbReference type="Proteomes" id="UP000439424">
    <property type="component" value="Unassembled WGS sequence"/>
</dbReference>
<dbReference type="RefSeq" id="WP_000092985.1">
    <property type="nucleotide sequence ID" value="NZ_CACSGJ010000002.1"/>
</dbReference>
<dbReference type="AlphaFoldDB" id="A0A6I4HSS3"/>
<proteinExistence type="predicted"/>
<evidence type="ECO:0000313" key="2">
    <source>
        <dbReference type="Proteomes" id="UP000439424"/>
    </source>
</evidence>
<sequence length="106" mass="11947">MSSANRHETVTDVINTQFNPSLQPIYADQVFQIAIENNIVKLMLGHKVNQNTAVHSATVALPMSGLLSLIDTLNNIFDNPDFRNNYIQDVEKLTQDLKQRFNSSSE</sequence>
<organism evidence="1 2">
    <name type="scientific">Acinetobacter baumannii</name>
    <dbReference type="NCBI Taxonomy" id="470"/>
    <lineage>
        <taxon>Bacteria</taxon>
        <taxon>Pseudomonadati</taxon>
        <taxon>Pseudomonadota</taxon>
        <taxon>Gammaproteobacteria</taxon>
        <taxon>Moraxellales</taxon>
        <taxon>Moraxellaceae</taxon>
        <taxon>Acinetobacter</taxon>
        <taxon>Acinetobacter calcoaceticus/baumannii complex</taxon>
    </lineage>
</organism>